<dbReference type="RefSeq" id="WP_179538455.1">
    <property type="nucleotide sequence ID" value="NZ_JACBYV010000001.1"/>
</dbReference>
<dbReference type="EMBL" id="JACBYV010000001">
    <property type="protein sequence ID" value="NYH73306.1"/>
    <property type="molecule type" value="Genomic_DNA"/>
</dbReference>
<protein>
    <submittedName>
        <fullName evidence="2">Glycosyltransferase involved in cell wall biosynthesis</fullName>
    </submittedName>
</protein>
<keyword evidence="2" id="KW-0808">Transferase</keyword>
<keyword evidence="3" id="KW-1185">Reference proteome</keyword>
<comment type="caution">
    <text evidence="2">The sequence shown here is derived from an EMBL/GenBank/DDBJ whole genome shotgun (WGS) entry which is preliminary data.</text>
</comment>
<dbReference type="GO" id="GO:0016758">
    <property type="term" value="F:hexosyltransferase activity"/>
    <property type="evidence" value="ECO:0007669"/>
    <property type="project" value="TreeGrafter"/>
</dbReference>
<evidence type="ECO:0000313" key="3">
    <source>
        <dbReference type="Proteomes" id="UP000578688"/>
    </source>
</evidence>
<gene>
    <name evidence="2" type="ORF">FHR27_001916</name>
</gene>
<proteinExistence type="predicted"/>
<dbReference type="InterPro" id="IPR050194">
    <property type="entry name" value="Glycosyltransferase_grp1"/>
</dbReference>
<dbReference type="Proteomes" id="UP000578688">
    <property type="component" value="Unassembled WGS sequence"/>
</dbReference>
<sequence length="426" mass="47007">MNVVFIVHYFPPVNSSGAKRVEAISKYLASDGNSVTVITTKKTASDGRFTEVYPKGVNVIELDGFGRKKVSSATDGVFEPMYTKAPSLKRRIKDFVLKILGQIPDPRLPFALAFLKPSLSPEVKLALESADVVIGSAPPWPMILAAVICKKRFGVPCILDYRDHFSECHEMPGGAFAKWLELRFDKWLVRNSDHVVAISEPMSSYYRGMTPEVTTIMNGYDHEVLDAARSKVTSFDSDLTVIRYMGIVSPGRVPHNVMKALVRLREVNLPAFEKLRFEFYGGADLIKAALSSSYPSIQGAFSFYDAVPYIESLKLVVAADYLLFSETSSQGTLSAQGILTTKLFEYLGSGRPIVADISSQTLAGSFLVSASESHVVGIHSDVFLNAFLDEDFYVRKDSFVSDFAKGLSRRAQANQYAEVIQLVKKG</sequence>
<evidence type="ECO:0000313" key="2">
    <source>
        <dbReference type="EMBL" id="NYH73306.1"/>
    </source>
</evidence>
<evidence type="ECO:0000259" key="1">
    <source>
        <dbReference type="Pfam" id="PF13579"/>
    </source>
</evidence>
<dbReference type="AlphaFoldDB" id="A0A7Y9XN32"/>
<accession>A0A7Y9XN32</accession>
<name>A0A7Y9XN32_9GAMM</name>
<dbReference type="PANTHER" id="PTHR45947:SF3">
    <property type="entry name" value="SULFOQUINOVOSYL TRANSFERASE SQD2"/>
    <property type="match status" value="1"/>
</dbReference>
<dbReference type="SUPFAM" id="SSF53756">
    <property type="entry name" value="UDP-Glycosyltransferase/glycogen phosphorylase"/>
    <property type="match status" value="1"/>
</dbReference>
<organism evidence="2 3">
    <name type="scientific">Phytopseudomonas flavescens</name>
    <dbReference type="NCBI Taxonomy" id="29435"/>
    <lineage>
        <taxon>Bacteria</taxon>
        <taxon>Pseudomonadati</taxon>
        <taxon>Pseudomonadota</taxon>
        <taxon>Gammaproteobacteria</taxon>
        <taxon>Pseudomonadales</taxon>
        <taxon>Pseudomonadaceae</taxon>
        <taxon>Phytopseudomonas</taxon>
    </lineage>
</organism>
<dbReference type="InterPro" id="IPR028098">
    <property type="entry name" value="Glyco_trans_4-like_N"/>
</dbReference>
<feature type="domain" description="Glycosyltransferase subfamily 4-like N-terminal" evidence="1">
    <location>
        <begin position="18"/>
        <end position="209"/>
    </location>
</feature>
<dbReference type="Gene3D" id="3.40.50.2000">
    <property type="entry name" value="Glycogen Phosphorylase B"/>
    <property type="match status" value="1"/>
</dbReference>
<reference evidence="2 3" key="1">
    <citation type="submission" date="2020-07" db="EMBL/GenBank/DDBJ databases">
        <title>Genomic analyses of the natural microbiome of Caenorhabditis elegans.</title>
        <authorList>
            <person name="Samuel B."/>
        </authorList>
    </citation>
    <scope>NUCLEOTIDE SEQUENCE [LARGE SCALE GENOMIC DNA]</scope>
    <source>
        <strain evidence="2 3">BIGb0408</strain>
    </source>
</reference>
<dbReference type="Pfam" id="PF13579">
    <property type="entry name" value="Glyco_trans_4_4"/>
    <property type="match status" value="1"/>
</dbReference>
<dbReference type="PANTHER" id="PTHR45947">
    <property type="entry name" value="SULFOQUINOVOSYL TRANSFERASE SQD2"/>
    <property type="match status" value="1"/>
</dbReference>